<dbReference type="CDD" id="cd00739">
    <property type="entry name" value="DHPS"/>
    <property type="match status" value="1"/>
</dbReference>
<gene>
    <name evidence="10" type="ORF">MNBD_ACTINO01-230</name>
</gene>
<feature type="domain" description="Pterin-binding" evidence="9">
    <location>
        <begin position="18"/>
        <end position="274"/>
    </location>
</feature>
<dbReference type="InterPro" id="IPR006390">
    <property type="entry name" value="DHP_synth_dom"/>
</dbReference>
<protein>
    <recommendedName>
        <fullName evidence="4">dihydropteroate synthase</fullName>
        <ecNumber evidence="4">2.5.1.15</ecNumber>
    </recommendedName>
</protein>
<sequence length="292" mass="30216">MRSFAWAVRGRVLPLETPLIMGIVNATPDSFSDGGDRLDPDLAIAAGLQMVQDGAAIVDVGGESTRPGASAVSAEVEITRVVPIVEALSGEGAVVSVDTSKAAVASACIAVGASIVNDVTALGDPAMAAVCAESGVGIVLMHMAGSPRTMQNDPVYADVVADVASFLEQRASLAVAAGIDPASISIDPGIGFGKTVEHNIELIRNLGTFVAMGYPVTVGTSRKRFLEEILRPFRETTPPKDRDHATAATIALAVSRGVQVIRVHNVPLAVDIGLTANAMVTTEDHEQEDNRA</sequence>
<dbReference type="PANTHER" id="PTHR20941">
    <property type="entry name" value="FOLATE SYNTHESIS PROTEINS"/>
    <property type="match status" value="1"/>
</dbReference>
<evidence type="ECO:0000256" key="2">
    <source>
        <dbReference type="ARBA" id="ARBA00001946"/>
    </source>
</evidence>
<organism evidence="10">
    <name type="scientific">hydrothermal vent metagenome</name>
    <dbReference type="NCBI Taxonomy" id="652676"/>
    <lineage>
        <taxon>unclassified sequences</taxon>
        <taxon>metagenomes</taxon>
        <taxon>ecological metagenomes</taxon>
    </lineage>
</organism>
<dbReference type="EMBL" id="UOEI01000029">
    <property type="protein sequence ID" value="VAV90068.1"/>
    <property type="molecule type" value="Genomic_DNA"/>
</dbReference>
<dbReference type="Gene3D" id="3.20.20.20">
    <property type="entry name" value="Dihydropteroate synthase-like"/>
    <property type="match status" value="1"/>
</dbReference>
<dbReference type="PANTHER" id="PTHR20941:SF1">
    <property type="entry name" value="FOLIC ACID SYNTHESIS PROTEIN FOL1"/>
    <property type="match status" value="1"/>
</dbReference>
<dbReference type="SUPFAM" id="SSF51717">
    <property type="entry name" value="Dihydropteroate synthetase-like"/>
    <property type="match status" value="1"/>
</dbReference>
<dbReference type="GO" id="GO:0004156">
    <property type="term" value="F:dihydropteroate synthase activity"/>
    <property type="evidence" value="ECO:0007669"/>
    <property type="project" value="UniProtKB-EC"/>
</dbReference>
<dbReference type="GO" id="GO:0046654">
    <property type="term" value="P:tetrahydrofolate biosynthetic process"/>
    <property type="evidence" value="ECO:0007669"/>
    <property type="project" value="TreeGrafter"/>
</dbReference>
<evidence type="ECO:0000256" key="5">
    <source>
        <dbReference type="ARBA" id="ARBA00022679"/>
    </source>
</evidence>
<evidence type="ECO:0000256" key="4">
    <source>
        <dbReference type="ARBA" id="ARBA00012458"/>
    </source>
</evidence>
<evidence type="ECO:0000256" key="6">
    <source>
        <dbReference type="ARBA" id="ARBA00022723"/>
    </source>
</evidence>
<dbReference type="GO" id="GO:0046656">
    <property type="term" value="P:folic acid biosynthetic process"/>
    <property type="evidence" value="ECO:0007669"/>
    <property type="project" value="UniProtKB-KW"/>
</dbReference>
<comment type="cofactor">
    <cofactor evidence="2">
        <name>Mg(2+)</name>
        <dbReference type="ChEBI" id="CHEBI:18420"/>
    </cofactor>
</comment>
<dbReference type="InterPro" id="IPR011005">
    <property type="entry name" value="Dihydropteroate_synth-like_sf"/>
</dbReference>
<evidence type="ECO:0000256" key="3">
    <source>
        <dbReference type="ARBA" id="ARBA00004763"/>
    </source>
</evidence>
<comment type="catalytic activity">
    <reaction evidence="1">
        <text>(7,8-dihydropterin-6-yl)methyl diphosphate + 4-aminobenzoate = 7,8-dihydropteroate + diphosphate</text>
        <dbReference type="Rhea" id="RHEA:19949"/>
        <dbReference type="ChEBI" id="CHEBI:17836"/>
        <dbReference type="ChEBI" id="CHEBI:17839"/>
        <dbReference type="ChEBI" id="CHEBI:33019"/>
        <dbReference type="ChEBI" id="CHEBI:72950"/>
        <dbReference type="EC" id="2.5.1.15"/>
    </reaction>
</comment>
<dbReference type="PROSITE" id="PS50972">
    <property type="entry name" value="PTERIN_BINDING"/>
    <property type="match status" value="1"/>
</dbReference>
<dbReference type="PROSITE" id="PS00792">
    <property type="entry name" value="DHPS_1"/>
    <property type="match status" value="1"/>
</dbReference>
<dbReference type="EC" id="2.5.1.15" evidence="4"/>
<keyword evidence="5 10" id="KW-0808">Transferase</keyword>
<evidence type="ECO:0000256" key="1">
    <source>
        <dbReference type="ARBA" id="ARBA00000012"/>
    </source>
</evidence>
<accession>A0A3B0RP98</accession>
<evidence type="ECO:0000256" key="7">
    <source>
        <dbReference type="ARBA" id="ARBA00022842"/>
    </source>
</evidence>
<dbReference type="GO" id="GO:0005829">
    <property type="term" value="C:cytosol"/>
    <property type="evidence" value="ECO:0007669"/>
    <property type="project" value="TreeGrafter"/>
</dbReference>
<dbReference type="Pfam" id="PF00809">
    <property type="entry name" value="Pterin_bind"/>
    <property type="match status" value="1"/>
</dbReference>
<name>A0A3B0RP98_9ZZZZ</name>
<keyword evidence="6" id="KW-0479">Metal-binding</keyword>
<dbReference type="PROSITE" id="PS00793">
    <property type="entry name" value="DHPS_2"/>
    <property type="match status" value="1"/>
</dbReference>
<dbReference type="GO" id="GO:0046872">
    <property type="term" value="F:metal ion binding"/>
    <property type="evidence" value="ECO:0007669"/>
    <property type="project" value="UniProtKB-KW"/>
</dbReference>
<evidence type="ECO:0000256" key="8">
    <source>
        <dbReference type="ARBA" id="ARBA00022909"/>
    </source>
</evidence>
<keyword evidence="7" id="KW-0460">Magnesium</keyword>
<dbReference type="AlphaFoldDB" id="A0A3B0RP98"/>
<dbReference type="InterPro" id="IPR000489">
    <property type="entry name" value="Pterin-binding_dom"/>
</dbReference>
<dbReference type="InterPro" id="IPR045031">
    <property type="entry name" value="DHP_synth-like"/>
</dbReference>
<dbReference type="NCBIfam" id="TIGR01496">
    <property type="entry name" value="DHPS"/>
    <property type="match status" value="1"/>
</dbReference>
<evidence type="ECO:0000313" key="10">
    <source>
        <dbReference type="EMBL" id="VAV90068.1"/>
    </source>
</evidence>
<comment type="pathway">
    <text evidence="3">Cofactor biosynthesis; tetrahydrofolate biosynthesis; 7,8-dihydrofolate from 2-amino-4-hydroxy-6-hydroxymethyl-7,8-dihydropteridine diphosphate and 4-aminobenzoate: step 1/2.</text>
</comment>
<reference evidence="10" key="1">
    <citation type="submission" date="2018-06" db="EMBL/GenBank/DDBJ databases">
        <authorList>
            <person name="Zhirakovskaya E."/>
        </authorList>
    </citation>
    <scope>NUCLEOTIDE SEQUENCE</scope>
</reference>
<evidence type="ECO:0000259" key="9">
    <source>
        <dbReference type="PROSITE" id="PS50972"/>
    </source>
</evidence>
<proteinExistence type="predicted"/>
<keyword evidence="8" id="KW-0289">Folate biosynthesis</keyword>